<dbReference type="Gene3D" id="2.60.40.780">
    <property type="entry name" value="von Hippel-Lindau disease tumour suppressor, beta domain"/>
    <property type="match status" value="1"/>
</dbReference>
<organism evidence="5">
    <name type="scientific">Volvox carteri f. nagariensis</name>
    <dbReference type="NCBI Taxonomy" id="3068"/>
    <lineage>
        <taxon>Eukaryota</taxon>
        <taxon>Viridiplantae</taxon>
        <taxon>Chlorophyta</taxon>
        <taxon>core chlorophytes</taxon>
        <taxon>Chlorophyceae</taxon>
        <taxon>CS clade</taxon>
        <taxon>Chlamydomonadales</taxon>
        <taxon>Volvocaceae</taxon>
        <taxon>Volvox</taxon>
    </lineage>
</organism>
<dbReference type="InterPro" id="IPR022772">
    <property type="entry name" value="VHL_tumour_suppress_b/a_dom"/>
</dbReference>
<evidence type="ECO:0000256" key="2">
    <source>
        <dbReference type="SAM" id="MobiDB-lite"/>
    </source>
</evidence>
<gene>
    <name evidence="4" type="primary">vhlA</name>
    <name evidence="4" type="ORF">VOLCADRAFT_91208</name>
</gene>
<name>D8TWG7_VOLCA</name>
<dbReference type="OrthoDB" id="413400at2759"/>
<accession>D8TWG7</accession>
<dbReference type="GeneID" id="9618000"/>
<evidence type="ECO:0000256" key="1">
    <source>
        <dbReference type="ARBA" id="ARBA00010057"/>
    </source>
</evidence>
<dbReference type="InterPro" id="IPR036208">
    <property type="entry name" value="VHL_sf"/>
</dbReference>
<reference evidence="4 5" key="1">
    <citation type="journal article" date="2010" name="Science">
        <title>Genomic analysis of organismal complexity in the multicellular green alga Volvox carteri.</title>
        <authorList>
            <person name="Prochnik S.E."/>
            <person name="Umen J."/>
            <person name="Nedelcu A.M."/>
            <person name="Hallmann A."/>
            <person name="Miller S.M."/>
            <person name="Nishii I."/>
            <person name="Ferris P."/>
            <person name="Kuo A."/>
            <person name="Mitros T."/>
            <person name="Fritz-Laylin L.K."/>
            <person name="Hellsten U."/>
            <person name="Chapman J."/>
            <person name="Simakov O."/>
            <person name="Rensing S.A."/>
            <person name="Terry A."/>
            <person name="Pangilinan J."/>
            <person name="Kapitonov V."/>
            <person name="Jurka J."/>
            <person name="Salamov A."/>
            <person name="Shapiro H."/>
            <person name="Schmutz J."/>
            <person name="Grimwood J."/>
            <person name="Lindquist E."/>
            <person name="Lucas S."/>
            <person name="Grigoriev I.V."/>
            <person name="Schmitt R."/>
            <person name="Kirk D."/>
            <person name="Rokhsar D.S."/>
        </authorList>
    </citation>
    <scope>NUCLEOTIDE SEQUENCE [LARGE SCALE GENOMIC DNA]</scope>
    <source>
        <strain evidence="5">f. Nagariensis / Eve</strain>
    </source>
</reference>
<evidence type="ECO:0000313" key="4">
    <source>
        <dbReference type="EMBL" id="EFJ48150.1"/>
    </source>
</evidence>
<evidence type="ECO:0000259" key="3">
    <source>
        <dbReference type="Pfam" id="PF01847"/>
    </source>
</evidence>
<dbReference type="RefSeq" id="XP_002950835.1">
    <property type="nucleotide sequence ID" value="XM_002950789.1"/>
</dbReference>
<dbReference type="KEGG" id="vcn:VOLCADRAFT_91208"/>
<comment type="similarity">
    <text evidence="1">Belongs to the VHL family.</text>
</comment>
<feature type="compositionally biased region" description="Low complexity" evidence="2">
    <location>
        <begin position="108"/>
        <end position="145"/>
    </location>
</feature>
<proteinExistence type="inferred from homology"/>
<keyword evidence="5" id="KW-1185">Reference proteome</keyword>
<sequence>MLLPTNLLLIPPGNPPPAAAARLLHSKRSDVACSLTVRNRSLRPLEALWVNYDGDEEPYTVVPPGHAWTVDTYETHPWRFRDPDTGDLVCEYVAQRGERLLQLYDNPQQQQQQQQQQEALTQPPSSQQPPQQQPQEPQLPQQQPPGLEVGGFDGLGNRAEQYTEASLLSVVVVPQGLVPEGGLGEGGGVVVLGLEGYERPLSLLALGGTLERVVITRQAGVGVFVSHAVADLVQQQYRDAAESGNRAVLDLTEQQVD</sequence>
<dbReference type="EMBL" id="GL378341">
    <property type="protein sequence ID" value="EFJ48150.1"/>
    <property type="molecule type" value="Genomic_DNA"/>
</dbReference>
<dbReference type="STRING" id="3068.D8TWG7"/>
<dbReference type="SUPFAM" id="SSF49468">
    <property type="entry name" value="VHL"/>
    <property type="match status" value="1"/>
</dbReference>
<protein>
    <submittedName>
        <fullName evidence="4">Uncharacterized protein vhlA</fullName>
    </submittedName>
</protein>
<dbReference type="AlphaFoldDB" id="D8TWG7"/>
<dbReference type="InterPro" id="IPR024053">
    <property type="entry name" value="VHL_beta_dom"/>
</dbReference>
<dbReference type="Proteomes" id="UP000001058">
    <property type="component" value="Unassembled WGS sequence"/>
</dbReference>
<feature type="domain" description="von Hippel-Lindau disease tumour suppressor beta" evidence="3">
    <location>
        <begin position="25"/>
        <end position="87"/>
    </location>
</feature>
<dbReference type="Pfam" id="PF01847">
    <property type="entry name" value="VHL"/>
    <property type="match status" value="1"/>
</dbReference>
<evidence type="ECO:0000313" key="5">
    <source>
        <dbReference type="Proteomes" id="UP000001058"/>
    </source>
</evidence>
<dbReference type="InterPro" id="IPR037140">
    <property type="entry name" value="VHL_beta_dom_sf"/>
</dbReference>
<feature type="region of interest" description="Disordered" evidence="2">
    <location>
        <begin position="107"/>
        <end position="155"/>
    </location>
</feature>
<dbReference type="CDD" id="cd05468">
    <property type="entry name" value="pVHL"/>
    <property type="match status" value="1"/>
</dbReference>
<dbReference type="InParanoid" id="D8TWG7"/>